<evidence type="ECO:0000256" key="1">
    <source>
        <dbReference type="ARBA" id="ARBA00001120"/>
    </source>
</evidence>
<evidence type="ECO:0000256" key="7">
    <source>
        <dbReference type="ARBA" id="ARBA00022723"/>
    </source>
</evidence>
<proteinExistence type="inferred from homology"/>
<evidence type="ECO:0000313" key="17">
    <source>
        <dbReference type="EMBL" id="RPE81015.1"/>
    </source>
</evidence>
<dbReference type="GO" id="GO:0005524">
    <property type="term" value="F:ATP binding"/>
    <property type="evidence" value="ECO:0007669"/>
    <property type="project" value="UniProtKB-UniRule"/>
</dbReference>
<dbReference type="InterPro" id="IPR011104">
    <property type="entry name" value="Hpr_kin/Pase_C"/>
</dbReference>
<dbReference type="InterPro" id="IPR003755">
    <property type="entry name" value="HPr(Ser)_kin/Pase"/>
</dbReference>
<comment type="caution">
    <text evidence="17">The sequence shown here is derived from an EMBL/GenBank/DDBJ whole genome shotgun (WGS) entry which is preliminary data.</text>
</comment>
<comment type="miscellaneous">
    <text evidence="14">Both phosphorylation and phosphorolysis are carried out by the same active site and suggest a common mechanism for both reactions.</text>
</comment>
<evidence type="ECO:0000256" key="5">
    <source>
        <dbReference type="ARBA" id="ARBA00022527"/>
    </source>
</evidence>
<keyword evidence="12 14" id="KW-0511">Multifunctional enzyme</keyword>
<evidence type="ECO:0000256" key="11">
    <source>
        <dbReference type="ARBA" id="ARBA00022842"/>
    </source>
</evidence>
<dbReference type="EMBL" id="RKQN01000001">
    <property type="protein sequence ID" value="RPE81015.1"/>
    <property type="molecule type" value="Genomic_DNA"/>
</dbReference>
<evidence type="ECO:0000259" key="16">
    <source>
        <dbReference type="Pfam" id="PF07475"/>
    </source>
</evidence>
<keyword evidence="11 14" id="KW-0460">Magnesium</keyword>
<comment type="catalytic activity">
    <reaction evidence="1 14">
        <text>[HPr protein]-L-serine + ATP = [HPr protein]-O-phospho-L-serine + ADP + H(+)</text>
        <dbReference type="Rhea" id="RHEA:46600"/>
        <dbReference type="Rhea" id="RHEA-COMP:11602"/>
        <dbReference type="Rhea" id="RHEA-COMP:11603"/>
        <dbReference type="ChEBI" id="CHEBI:15378"/>
        <dbReference type="ChEBI" id="CHEBI:29999"/>
        <dbReference type="ChEBI" id="CHEBI:30616"/>
        <dbReference type="ChEBI" id="CHEBI:83421"/>
        <dbReference type="ChEBI" id="CHEBI:456216"/>
    </reaction>
</comment>
<keyword evidence="7 14" id="KW-0479">Metal-binding</keyword>
<keyword evidence="10 14" id="KW-0067">ATP-binding</keyword>
<dbReference type="GO" id="GO:0000287">
    <property type="term" value="F:magnesium ion binding"/>
    <property type="evidence" value="ECO:0007669"/>
    <property type="project" value="UniProtKB-UniRule"/>
</dbReference>
<feature type="region of interest" description="Important for the catalytic mechanism of both phosphorylation and dephosphorylation" evidence="14">
    <location>
        <begin position="217"/>
        <end position="226"/>
    </location>
</feature>
<dbReference type="Proteomes" id="UP000269708">
    <property type="component" value="Unassembled WGS sequence"/>
</dbReference>
<keyword evidence="8 14" id="KW-0547">Nucleotide-binding</keyword>
<evidence type="ECO:0000256" key="6">
    <source>
        <dbReference type="ARBA" id="ARBA00022679"/>
    </source>
</evidence>
<dbReference type="Pfam" id="PF02603">
    <property type="entry name" value="Hpr_kinase_N"/>
    <property type="match status" value="1"/>
</dbReference>
<comment type="cofactor">
    <cofactor evidence="2 14">
        <name>Mg(2+)</name>
        <dbReference type="ChEBI" id="CHEBI:18420"/>
    </cofactor>
</comment>
<evidence type="ECO:0000256" key="2">
    <source>
        <dbReference type="ARBA" id="ARBA00001946"/>
    </source>
</evidence>
<name>A0A3N4VHN5_9GAMM</name>
<feature type="region of interest" description="Important for the catalytic mechanism of dephosphorylation" evidence="14">
    <location>
        <begin position="283"/>
        <end position="288"/>
    </location>
</feature>
<evidence type="ECO:0000256" key="14">
    <source>
        <dbReference type="HAMAP-Rule" id="MF_01249"/>
    </source>
</evidence>
<evidence type="ECO:0000313" key="18">
    <source>
        <dbReference type="Proteomes" id="UP000269708"/>
    </source>
</evidence>
<dbReference type="PANTHER" id="PTHR30305:SF1">
    <property type="entry name" value="HPR KINASE_PHOSPHORYLASE"/>
    <property type="match status" value="1"/>
</dbReference>
<feature type="active site" evidence="14">
    <location>
        <position position="154"/>
    </location>
</feature>
<organism evidence="17 18">
    <name type="scientific">Vulcaniibacterium tengchongense</name>
    <dbReference type="NCBI Taxonomy" id="1273429"/>
    <lineage>
        <taxon>Bacteria</taxon>
        <taxon>Pseudomonadati</taxon>
        <taxon>Pseudomonadota</taxon>
        <taxon>Gammaproteobacteria</taxon>
        <taxon>Lysobacterales</taxon>
        <taxon>Lysobacteraceae</taxon>
        <taxon>Vulcaniibacterium</taxon>
    </lineage>
</organism>
<evidence type="ECO:0000256" key="8">
    <source>
        <dbReference type="ARBA" id="ARBA00022741"/>
    </source>
</evidence>
<dbReference type="Gene3D" id="3.40.50.300">
    <property type="entry name" value="P-loop containing nucleotide triphosphate hydrolases"/>
    <property type="match status" value="1"/>
</dbReference>
<dbReference type="NCBIfam" id="TIGR00679">
    <property type="entry name" value="hpr-ser"/>
    <property type="match status" value="1"/>
</dbReference>
<keyword evidence="5 14" id="KW-0723">Serine/threonine-protein kinase</keyword>
<feature type="active site" evidence="14">
    <location>
        <position position="175"/>
    </location>
</feature>
<protein>
    <recommendedName>
        <fullName evidence="14">HPr kinase/phosphorylase</fullName>
        <shortName evidence="14">HPrK/P</shortName>
        <ecNumber evidence="14">2.7.11.-</ecNumber>
        <ecNumber evidence="14">2.7.4.-</ecNumber>
    </recommendedName>
    <alternativeName>
        <fullName evidence="14">HPr(Ser) kinase/phosphorylase</fullName>
    </alternativeName>
</protein>
<feature type="domain" description="HPr(Ser) kinase/phosphorylase N-terminal" evidence="15">
    <location>
        <begin position="17"/>
        <end position="143"/>
    </location>
</feature>
<comment type="catalytic activity">
    <reaction evidence="13 14">
        <text>[HPr protein]-O-phospho-L-serine + phosphate + H(+) = [HPr protein]-L-serine + diphosphate</text>
        <dbReference type="Rhea" id="RHEA:46604"/>
        <dbReference type="Rhea" id="RHEA-COMP:11602"/>
        <dbReference type="Rhea" id="RHEA-COMP:11603"/>
        <dbReference type="ChEBI" id="CHEBI:15378"/>
        <dbReference type="ChEBI" id="CHEBI:29999"/>
        <dbReference type="ChEBI" id="CHEBI:33019"/>
        <dbReference type="ChEBI" id="CHEBI:43474"/>
        <dbReference type="ChEBI" id="CHEBI:83421"/>
    </reaction>
</comment>
<dbReference type="PANTHER" id="PTHR30305">
    <property type="entry name" value="PROTEIN YJDM-RELATED"/>
    <property type="match status" value="1"/>
</dbReference>
<dbReference type="GO" id="GO:0000155">
    <property type="term" value="F:phosphorelay sensor kinase activity"/>
    <property type="evidence" value="ECO:0007669"/>
    <property type="project" value="InterPro"/>
</dbReference>
<feature type="binding site" evidence="14">
    <location>
        <position position="176"/>
    </location>
    <ligand>
        <name>Mg(2+)</name>
        <dbReference type="ChEBI" id="CHEBI:18420"/>
    </ligand>
</feature>
<evidence type="ECO:0000256" key="3">
    <source>
        <dbReference type="ARBA" id="ARBA00006883"/>
    </source>
</evidence>
<comment type="domain">
    <text evidence="14">The Walker A ATP-binding motif also binds Pi and PPi.</text>
</comment>
<dbReference type="GO" id="GO:0004674">
    <property type="term" value="F:protein serine/threonine kinase activity"/>
    <property type="evidence" value="ECO:0007669"/>
    <property type="project" value="UniProtKB-KW"/>
</dbReference>
<evidence type="ECO:0000256" key="13">
    <source>
        <dbReference type="ARBA" id="ARBA00047657"/>
    </source>
</evidence>
<feature type="binding site" evidence="14">
    <location>
        <position position="218"/>
    </location>
    <ligand>
        <name>Mg(2+)</name>
        <dbReference type="ChEBI" id="CHEBI:18420"/>
    </ligand>
</feature>
<evidence type="ECO:0000256" key="4">
    <source>
        <dbReference type="ARBA" id="ARBA00011643"/>
    </source>
</evidence>
<dbReference type="InterPro" id="IPR025662">
    <property type="entry name" value="Sigma_54_int_dom_ATP-bd_1"/>
</dbReference>
<sequence length="327" mass="36298">MTPIVPASEGRMTASISAGELFEQQRERLGLRWLAGQRGERRVLEAVETVARRPSLAGYLNIIYPNKVQILGTEELAWLDALDARARWETIEKIIQFRPLALVVSKDQTCPEDLRIAAEESETPLWASPRRGHELLNLLQYHLARALAPRVTLHGVFMEIYSIGVLITGESGSGKSELALELVTRGHRLVADDAPEFTQIAPDVLDGTCPEMLQDLLEVRGLGVLNIRQMFGDTAVKNNKYLRLIVHLAKPMSEPKPMGIERLIGDSGVRRVLDLDVPMITLPVMPGRNLAVLTEAATRLHSLRMKGLDPAAAFIARHSNFLERGDS</sequence>
<dbReference type="PROSITE" id="PS00675">
    <property type="entry name" value="SIGMA54_INTERACT_1"/>
    <property type="match status" value="1"/>
</dbReference>
<evidence type="ECO:0000256" key="10">
    <source>
        <dbReference type="ARBA" id="ARBA00022840"/>
    </source>
</evidence>
<dbReference type="GO" id="GO:0006109">
    <property type="term" value="P:regulation of carbohydrate metabolic process"/>
    <property type="evidence" value="ECO:0007669"/>
    <property type="project" value="UniProtKB-UniRule"/>
</dbReference>
<feature type="active site" description="Proton acceptor; for phosphorylation activity. Proton donor; for dephosphorylation activity" evidence="14">
    <location>
        <position position="193"/>
    </location>
</feature>
<feature type="active site" evidence="14">
    <location>
        <position position="262"/>
    </location>
</feature>
<evidence type="ECO:0000256" key="9">
    <source>
        <dbReference type="ARBA" id="ARBA00022777"/>
    </source>
</evidence>
<feature type="binding site" evidence="14">
    <location>
        <begin position="169"/>
        <end position="176"/>
    </location>
    <ligand>
        <name>ATP</name>
        <dbReference type="ChEBI" id="CHEBI:30616"/>
    </ligand>
</feature>
<dbReference type="SUPFAM" id="SSF53795">
    <property type="entry name" value="PEP carboxykinase-like"/>
    <property type="match status" value="1"/>
</dbReference>
<feature type="domain" description="HPr kinase/phosphorylase C-terminal" evidence="16">
    <location>
        <begin position="146"/>
        <end position="317"/>
    </location>
</feature>
<dbReference type="EC" id="2.7.4.-" evidence="14"/>
<keyword evidence="6 14" id="KW-0808">Transferase</keyword>
<dbReference type="EC" id="2.7.11.-" evidence="14"/>
<dbReference type="InterPro" id="IPR028979">
    <property type="entry name" value="Ser_kin/Pase_Hpr-like_N_sf"/>
</dbReference>
<comment type="similarity">
    <text evidence="3 14">Belongs to the HPrK/P family.</text>
</comment>
<dbReference type="Gene3D" id="3.40.1390.20">
    <property type="entry name" value="HprK N-terminal domain-like"/>
    <property type="match status" value="1"/>
</dbReference>
<dbReference type="SUPFAM" id="SSF75138">
    <property type="entry name" value="HprK N-terminal domain-like"/>
    <property type="match status" value="1"/>
</dbReference>
<dbReference type="HAMAP" id="MF_01249">
    <property type="entry name" value="HPr_kinase"/>
    <property type="match status" value="1"/>
</dbReference>
<keyword evidence="18" id="KW-1185">Reference proteome</keyword>
<dbReference type="InterPro" id="IPR027417">
    <property type="entry name" value="P-loop_NTPase"/>
</dbReference>
<dbReference type="CDD" id="cd01918">
    <property type="entry name" value="HprK_C"/>
    <property type="match status" value="1"/>
</dbReference>
<reference evidence="17 18" key="1">
    <citation type="submission" date="2018-11" db="EMBL/GenBank/DDBJ databases">
        <title>Genomic Encyclopedia of Type Strains, Phase IV (KMG-IV): sequencing the most valuable type-strain genomes for metagenomic binning, comparative biology and taxonomic classification.</title>
        <authorList>
            <person name="Goeker M."/>
        </authorList>
    </citation>
    <scope>NUCLEOTIDE SEQUENCE [LARGE SCALE GENOMIC DNA]</scope>
    <source>
        <strain evidence="17 18">DSM 25623</strain>
    </source>
</reference>
<dbReference type="Pfam" id="PF07475">
    <property type="entry name" value="Hpr_kinase_C"/>
    <property type="match status" value="1"/>
</dbReference>
<dbReference type="GO" id="GO:0004712">
    <property type="term" value="F:protein serine/threonine/tyrosine kinase activity"/>
    <property type="evidence" value="ECO:0007669"/>
    <property type="project" value="UniProtKB-UniRule"/>
</dbReference>
<dbReference type="FunFam" id="3.40.50.300:FF:000174">
    <property type="entry name" value="HPr kinase/phosphorylase"/>
    <property type="match status" value="1"/>
</dbReference>
<dbReference type="AlphaFoldDB" id="A0A3N4VHN5"/>
<comment type="function">
    <text evidence="14">Catalyzes the ATP- as well as the pyrophosphate-dependent phosphorylation of a specific serine residue in HPr, a phosphocarrier protein of the phosphoenolpyruvate-dependent sugar phosphotransferase system (PTS). HprK/P also catalyzes the pyrophosphate-producing, inorganic phosphate-dependent dephosphorylation (phosphorolysis) of seryl-phosphorylated HPr (P-Ser-HPr).</text>
</comment>
<keyword evidence="9 14" id="KW-0418">Kinase</keyword>
<evidence type="ECO:0000256" key="12">
    <source>
        <dbReference type="ARBA" id="ARBA00023268"/>
    </source>
</evidence>
<accession>A0A3N4VHN5</accession>
<gene>
    <name evidence="14" type="primary">hprK</name>
    <name evidence="17" type="ORF">EDC50_0182</name>
</gene>
<comment type="subunit">
    <text evidence="4 14">Homohexamer.</text>
</comment>
<dbReference type="InterPro" id="IPR011126">
    <property type="entry name" value="Hpr_kin/Pase_Hpr_N"/>
</dbReference>
<evidence type="ECO:0000259" key="15">
    <source>
        <dbReference type="Pfam" id="PF02603"/>
    </source>
</evidence>